<feature type="transmembrane region" description="Helical" evidence="14">
    <location>
        <begin position="197"/>
        <end position="218"/>
    </location>
</feature>
<dbReference type="RefSeq" id="XP_042198309.1">
    <property type="nucleotide sequence ID" value="XM_042342375.1"/>
</dbReference>
<dbReference type="AlphaFoldDB" id="V9KMY4"/>
<proteinExistence type="evidence at transcript level"/>
<dbReference type="InterPro" id="IPR036259">
    <property type="entry name" value="MFS_trans_sf"/>
</dbReference>
<evidence type="ECO:0000256" key="2">
    <source>
        <dbReference type="ARBA" id="ARBA00022448"/>
    </source>
</evidence>
<evidence type="ECO:0000256" key="3">
    <source>
        <dbReference type="ARBA" id="ARBA00022475"/>
    </source>
</evidence>
<evidence type="ECO:0000256" key="8">
    <source>
        <dbReference type="ARBA" id="ARBA00050472"/>
    </source>
</evidence>
<dbReference type="FunFam" id="1.20.1250.20:FF:000490">
    <property type="entry name" value="Solute carrier family 16 member 6"/>
    <property type="match status" value="1"/>
</dbReference>
<accession>V9KMY4</accession>
<feature type="transmembrane region" description="Helical" evidence="14">
    <location>
        <begin position="462"/>
        <end position="483"/>
    </location>
</feature>
<evidence type="ECO:0000256" key="4">
    <source>
        <dbReference type="ARBA" id="ARBA00022553"/>
    </source>
</evidence>
<dbReference type="GO" id="GO:0008028">
    <property type="term" value="F:monocarboxylic acid transmembrane transporter activity"/>
    <property type="evidence" value="ECO:0007669"/>
    <property type="project" value="TreeGrafter"/>
</dbReference>
<dbReference type="GeneID" id="103175518"/>
<evidence type="ECO:0000256" key="1">
    <source>
        <dbReference type="ARBA" id="ARBA00004554"/>
    </source>
</evidence>
<feature type="transmembrane region" description="Helical" evidence="14">
    <location>
        <begin position="79"/>
        <end position="100"/>
    </location>
</feature>
<feature type="transmembrane region" description="Helical" evidence="14">
    <location>
        <begin position="37"/>
        <end position="59"/>
    </location>
</feature>
<sequence>MQLRIDVKKSGKMTMFMGKARGGTTANVYTKSPDGGWGWAVAIAFFIIEAFTFGIIKMFGVFFTDLMSYFEESNSRVSWIVSISVFVMTFTSPLSTVLINRFGHRPVVMLGGLLTSLGMVTASFASRIEELYIGIGIVSGLGCSFSFLPGVTILSQYFEKRRSLILALASTGECFAVFIFAPAFTSLKNNLGWRNCFLILGALQLNIVVSGALLRPLIIVESAKKKTPDGVKETKYMLVSEETNALTNSGAEPLSTSHNNLHQNKQPIISDELHKEDLQIVQEVPKPQAQPRPPLLDFSILKNVGFIFYALFGLFVTFGFFAPQLYVIPLTLSQGIEEGAEYMLSAMAISELCGRISTGWILNKQPIRKIYIVLIYTIILSVVLLCFPFARGFWSLLTCSIFYGLMFGTVAGSHISVIAEDDVVGIEKMSSALGIYMCIQSFSGLAGPPIGGFLVDITGQNYGSAFFACGTGTGIGAICLSLVRFSKKRCRKQQVQENPKDDQDLTKDYLDT</sequence>
<evidence type="ECO:0000256" key="10">
    <source>
        <dbReference type="ARBA" id="ARBA00064033"/>
    </source>
</evidence>
<evidence type="ECO:0000313" key="16">
    <source>
        <dbReference type="EMBL" id="AFO99550.1"/>
    </source>
</evidence>
<feature type="transmembrane region" description="Helical" evidence="14">
    <location>
        <begin position="342"/>
        <end position="363"/>
    </location>
</feature>
<dbReference type="GO" id="GO:0016323">
    <property type="term" value="C:basolateral plasma membrane"/>
    <property type="evidence" value="ECO:0007669"/>
    <property type="project" value="UniProtKB-SubCell"/>
</dbReference>
<evidence type="ECO:0000256" key="13">
    <source>
        <dbReference type="ARBA" id="ARBA00079656"/>
    </source>
</evidence>
<feature type="transmembrane region" description="Helical" evidence="14">
    <location>
        <begin position="164"/>
        <end position="185"/>
    </location>
</feature>
<keyword evidence="7 14" id="KW-0472">Membrane</keyword>
<feature type="transmembrane region" description="Helical" evidence="14">
    <location>
        <begin position="107"/>
        <end position="125"/>
    </location>
</feature>
<dbReference type="InterPro" id="IPR050327">
    <property type="entry name" value="Proton-linked_MCT"/>
</dbReference>
<dbReference type="OrthoDB" id="8055603at2759"/>
<organism evidence="16">
    <name type="scientific">Callorhinchus milii</name>
    <name type="common">Ghost shark</name>
    <dbReference type="NCBI Taxonomy" id="7868"/>
    <lineage>
        <taxon>Eukaryota</taxon>
        <taxon>Metazoa</taxon>
        <taxon>Chordata</taxon>
        <taxon>Craniata</taxon>
        <taxon>Vertebrata</taxon>
        <taxon>Chondrichthyes</taxon>
        <taxon>Holocephali</taxon>
        <taxon>Chimaeriformes</taxon>
        <taxon>Callorhinchidae</taxon>
        <taxon>Callorhinchus</taxon>
    </lineage>
</organism>
<feature type="domain" description="Major facilitator superfamily (MFS) profile" evidence="15">
    <location>
        <begin position="38"/>
        <end position="488"/>
    </location>
</feature>
<comment type="subunit">
    <text evidence="10">Forms functional complexes with BSG/CD147 or EMB/GP70 ancillary proteins.</text>
</comment>
<protein>
    <recommendedName>
        <fullName evidence="11">Monocarboxylate transporter 7</fullName>
    </recommendedName>
    <alternativeName>
        <fullName evidence="12">Monocarboxylate transporter 6</fullName>
    </alternativeName>
    <alternativeName>
        <fullName evidence="13">Solute carrier family 16 member 6</fullName>
    </alternativeName>
</protein>
<keyword evidence="6 14" id="KW-1133">Transmembrane helix</keyword>
<feature type="transmembrane region" description="Helical" evidence="14">
    <location>
        <begin position="131"/>
        <end position="152"/>
    </location>
</feature>
<dbReference type="EMBL" id="JW867033">
    <property type="protein sequence ID" value="AFO99550.1"/>
    <property type="molecule type" value="mRNA"/>
</dbReference>
<keyword evidence="2" id="KW-0813">Transport</keyword>
<feature type="transmembrane region" description="Helical" evidence="14">
    <location>
        <begin position="370"/>
        <end position="394"/>
    </location>
</feature>
<evidence type="ECO:0000256" key="14">
    <source>
        <dbReference type="SAM" id="Phobius"/>
    </source>
</evidence>
<keyword evidence="5 14" id="KW-0812">Transmembrane</keyword>
<keyword evidence="4" id="KW-0597">Phosphoprotein</keyword>
<comment type="catalytic activity">
    <reaction evidence="8">
        <text>taurine(out) = taurine(in)</text>
        <dbReference type="Rhea" id="RHEA:66328"/>
        <dbReference type="ChEBI" id="CHEBI:507393"/>
    </reaction>
    <physiologicalReaction direction="left-to-right" evidence="8">
        <dbReference type="Rhea" id="RHEA:66329"/>
    </physiologicalReaction>
    <physiologicalReaction direction="right-to-left" evidence="8">
        <dbReference type="Rhea" id="RHEA:66330"/>
    </physiologicalReaction>
</comment>
<feature type="transmembrane region" description="Helical" evidence="14">
    <location>
        <begin position="431"/>
        <end position="450"/>
    </location>
</feature>
<dbReference type="InterPro" id="IPR030766">
    <property type="entry name" value="MCT7"/>
</dbReference>
<evidence type="ECO:0000259" key="15">
    <source>
        <dbReference type="PROSITE" id="PS50850"/>
    </source>
</evidence>
<dbReference type="PANTHER" id="PTHR11360">
    <property type="entry name" value="MONOCARBOXYLATE TRANSPORTER"/>
    <property type="match status" value="1"/>
</dbReference>
<feature type="transmembrane region" description="Helical" evidence="14">
    <location>
        <begin position="400"/>
        <end position="419"/>
    </location>
</feature>
<dbReference type="PROSITE" id="PS50850">
    <property type="entry name" value="MFS"/>
    <property type="match status" value="1"/>
</dbReference>
<dbReference type="SUPFAM" id="SSF103473">
    <property type="entry name" value="MFS general substrate transporter"/>
    <property type="match status" value="1"/>
</dbReference>
<keyword evidence="3" id="KW-1003">Cell membrane</keyword>
<dbReference type="Pfam" id="PF07690">
    <property type="entry name" value="MFS_1"/>
    <property type="match status" value="1"/>
</dbReference>
<comment type="subcellular location">
    <subcellularLocation>
        <location evidence="1">Basolateral cell membrane</location>
        <topology evidence="1">Multi-pass membrane protein</topology>
    </subcellularLocation>
</comment>
<evidence type="ECO:0000256" key="5">
    <source>
        <dbReference type="ARBA" id="ARBA00022692"/>
    </source>
</evidence>
<evidence type="ECO:0000256" key="9">
    <source>
        <dbReference type="ARBA" id="ARBA00058516"/>
    </source>
</evidence>
<feature type="transmembrane region" description="Helical" evidence="14">
    <location>
        <begin position="300"/>
        <end position="322"/>
    </location>
</feature>
<evidence type="ECO:0000256" key="12">
    <source>
        <dbReference type="ARBA" id="ARBA00076353"/>
    </source>
</evidence>
<comment type="function">
    <text evidence="9">Monocarboxylate transporter selective for taurine. May associate with BSG/CD147 or EMB/GP70 ancillary proteins to mediate facilitative efflux or influx of taurine across the plasma membrane. The transport is pH- and sodium-independent. Rather low-affinity, is likely effective for taurine transport in tissues where taurine is present at high concentrations.</text>
</comment>
<evidence type="ECO:0000256" key="6">
    <source>
        <dbReference type="ARBA" id="ARBA00022989"/>
    </source>
</evidence>
<dbReference type="Gene3D" id="1.20.1250.20">
    <property type="entry name" value="MFS general substrate transporter like domains"/>
    <property type="match status" value="1"/>
</dbReference>
<name>V9KMY4_CALMI</name>
<evidence type="ECO:0000256" key="11">
    <source>
        <dbReference type="ARBA" id="ARBA00072172"/>
    </source>
</evidence>
<dbReference type="CDD" id="cd17422">
    <property type="entry name" value="MFS_MCT7"/>
    <property type="match status" value="1"/>
</dbReference>
<dbReference type="InterPro" id="IPR020846">
    <property type="entry name" value="MFS_dom"/>
</dbReference>
<reference evidence="16" key="1">
    <citation type="journal article" date="2014" name="Nature">
        <title>Elephant shark genome provides unique insights into gnathostome evolution.</title>
        <authorList>
            <consortium name="International Elephant Shark Genome Sequencing Consortium"/>
            <person name="Venkatesh B."/>
            <person name="Lee A.P."/>
            <person name="Ravi V."/>
            <person name="Maurya A.K."/>
            <person name="Lian M.M."/>
            <person name="Swann J.B."/>
            <person name="Ohta Y."/>
            <person name="Flajnik M.F."/>
            <person name="Sutoh Y."/>
            <person name="Kasahara M."/>
            <person name="Hoon S."/>
            <person name="Gangu V."/>
            <person name="Roy S.W."/>
            <person name="Irimia M."/>
            <person name="Korzh V."/>
            <person name="Kondrychyn I."/>
            <person name="Lim Z.W."/>
            <person name="Tay B.H."/>
            <person name="Tohari S."/>
            <person name="Kong K.W."/>
            <person name="Ho S."/>
            <person name="Lorente-Galdos B."/>
            <person name="Quilez J."/>
            <person name="Marques-Bonet T."/>
            <person name="Raney B.J."/>
            <person name="Ingham P.W."/>
            <person name="Tay A."/>
            <person name="Hillier L.W."/>
            <person name="Minx P."/>
            <person name="Boehm T."/>
            <person name="Wilson R.K."/>
            <person name="Brenner S."/>
            <person name="Warren W.C."/>
        </authorList>
    </citation>
    <scope>NUCLEOTIDE SEQUENCE</scope>
    <source>
        <tissue evidence="16">Intestine</tissue>
    </source>
</reference>
<dbReference type="InterPro" id="IPR011701">
    <property type="entry name" value="MFS"/>
</dbReference>
<dbReference type="FunFam" id="1.20.1250.20:FF:000326">
    <property type="entry name" value="Solute carrier family 16 member 6"/>
    <property type="match status" value="1"/>
</dbReference>
<dbReference type="PANTHER" id="PTHR11360:SF20">
    <property type="entry name" value="MONOCARBOXYLATE TRANSPORTER 7"/>
    <property type="match status" value="1"/>
</dbReference>
<evidence type="ECO:0000256" key="7">
    <source>
        <dbReference type="ARBA" id="ARBA00023136"/>
    </source>
</evidence>